<sequence length="174" mass="20213">MGDNDERPSTRRRAARTTEVQEQLLDNDDSYSQQRRIKGQRSSIISRIIGAIKWTSIAFVISWYFELLQGIQQVLENSWTRTIFYLSLFALLNIITIFVYLQYYIPFTKDVPPPNYGLWDVDDTLKKFIPIATILSIICVMGLLISFWNIWGFFGTPLIVFSLLTSFISILNIL</sequence>
<evidence type="ECO:0000256" key="2">
    <source>
        <dbReference type="SAM" id="Phobius"/>
    </source>
</evidence>
<evidence type="ECO:0000313" key="4">
    <source>
        <dbReference type="Proteomes" id="UP000789375"/>
    </source>
</evidence>
<dbReference type="PANTHER" id="PTHR31134">
    <property type="entry name" value="TRANSMEMBRANE PROTEIN 128"/>
    <property type="match status" value="1"/>
</dbReference>
<keyword evidence="2" id="KW-0472">Membrane</keyword>
<protein>
    <submittedName>
        <fullName evidence="3">15098_t:CDS:1</fullName>
    </submittedName>
</protein>
<feature type="transmembrane region" description="Helical" evidence="2">
    <location>
        <begin position="154"/>
        <end position="173"/>
    </location>
</feature>
<name>A0A9N8VVB1_FUNMO</name>
<accession>A0A9N8VVB1</accession>
<proteinExistence type="predicted"/>
<feature type="transmembrane region" description="Helical" evidence="2">
    <location>
        <begin position="44"/>
        <end position="65"/>
    </location>
</feature>
<evidence type="ECO:0000313" key="3">
    <source>
        <dbReference type="EMBL" id="CAG8461322.1"/>
    </source>
</evidence>
<evidence type="ECO:0000256" key="1">
    <source>
        <dbReference type="SAM" id="MobiDB-lite"/>
    </source>
</evidence>
<gene>
    <name evidence="3" type="ORF">FMOSSE_LOCUS2052</name>
</gene>
<keyword evidence="2" id="KW-1133">Transmembrane helix</keyword>
<dbReference type="Pfam" id="PF20479">
    <property type="entry name" value="TMEM128"/>
    <property type="match status" value="1"/>
</dbReference>
<feature type="region of interest" description="Disordered" evidence="1">
    <location>
        <begin position="1"/>
        <end position="20"/>
    </location>
</feature>
<dbReference type="EMBL" id="CAJVPP010000253">
    <property type="protein sequence ID" value="CAG8461322.1"/>
    <property type="molecule type" value="Genomic_DNA"/>
</dbReference>
<dbReference type="InterPro" id="IPR033579">
    <property type="entry name" value="TMEM128"/>
</dbReference>
<dbReference type="PANTHER" id="PTHR31134:SF1">
    <property type="entry name" value="TRANSMEMBRANE PROTEIN 128"/>
    <property type="match status" value="1"/>
</dbReference>
<dbReference type="AlphaFoldDB" id="A0A9N8VVB1"/>
<feature type="transmembrane region" description="Helical" evidence="2">
    <location>
        <begin position="85"/>
        <end position="107"/>
    </location>
</feature>
<organism evidence="3 4">
    <name type="scientific">Funneliformis mosseae</name>
    <name type="common">Endomycorrhizal fungus</name>
    <name type="synonym">Glomus mosseae</name>
    <dbReference type="NCBI Taxonomy" id="27381"/>
    <lineage>
        <taxon>Eukaryota</taxon>
        <taxon>Fungi</taxon>
        <taxon>Fungi incertae sedis</taxon>
        <taxon>Mucoromycota</taxon>
        <taxon>Glomeromycotina</taxon>
        <taxon>Glomeromycetes</taxon>
        <taxon>Glomerales</taxon>
        <taxon>Glomeraceae</taxon>
        <taxon>Funneliformis</taxon>
    </lineage>
</organism>
<reference evidence="3" key="1">
    <citation type="submission" date="2021-06" db="EMBL/GenBank/DDBJ databases">
        <authorList>
            <person name="Kallberg Y."/>
            <person name="Tangrot J."/>
            <person name="Rosling A."/>
        </authorList>
    </citation>
    <scope>NUCLEOTIDE SEQUENCE</scope>
    <source>
        <strain evidence="3">87-6 pot B 2015</strain>
    </source>
</reference>
<keyword evidence="4" id="KW-1185">Reference proteome</keyword>
<dbReference type="Proteomes" id="UP000789375">
    <property type="component" value="Unassembled WGS sequence"/>
</dbReference>
<keyword evidence="2" id="KW-0812">Transmembrane</keyword>
<comment type="caution">
    <text evidence="3">The sequence shown here is derived from an EMBL/GenBank/DDBJ whole genome shotgun (WGS) entry which is preliminary data.</text>
</comment>
<feature type="transmembrane region" description="Helical" evidence="2">
    <location>
        <begin position="128"/>
        <end position="148"/>
    </location>
</feature>